<protein>
    <submittedName>
        <fullName evidence="4">MG(2+) CHELATASE FAMILY PROTEIN / ComM-related protein</fullName>
    </submittedName>
</protein>
<dbReference type="InterPro" id="IPR004482">
    <property type="entry name" value="Mg_chelat-rel"/>
</dbReference>
<reference evidence="4" key="1">
    <citation type="submission" date="2020-01" db="EMBL/GenBank/DDBJ databases">
        <authorList>
            <person name="Meier V. D."/>
            <person name="Meier V D."/>
        </authorList>
    </citation>
    <scope>NUCLEOTIDE SEQUENCE</scope>
    <source>
        <strain evidence="4">HLG_WM_MAG_02</strain>
    </source>
</reference>
<dbReference type="InterPro" id="IPR045006">
    <property type="entry name" value="CHLI-like"/>
</dbReference>
<dbReference type="InterPro" id="IPR025943">
    <property type="entry name" value="Sigma_54_int_dom_ATP-bd_2"/>
</dbReference>
<proteinExistence type="predicted"/>
<accession>A0A6S6STJ4</accession>
<feature type="region of interest" description="Disordered" evidence="1">
    <location>
        <begin position="1"/>
        <end position="22"/>
    </location>
</feature>
<evidence type="ECO:0000256" key="1">
    <source>
        <dbReference type="SAM" id="MobiDB-lite"/>
    </source>
</evidence>
<feature type="domain" description="Magnesium chelatase ChlI-like catalytic" evidence="2">
    <location>
        <begin position="228"/>
        <end position="431"/>
    </location>
</feature>
<dbReference type="SUPFAM" id="SSF54211">
    <property type="entry name" value="Ribosomal protein S5 domain 2-like"/>
    <property type="match status" value="1"/>
</dbReference>
<evidence type="ECO:0000259" key="2">
    <source>
        <dbReference type="Pfam" id="PF01078"/>
    </source>
</evidence>
<evidence type="ECO:0000259" key="3">
    <source>
        <dbReference type="Pfam" id="PF13335"/>
    </source>
</evidence>
<evidence type="ECO:0000313" key="4">
    <source>
        <dbReference type="EMBL" id="CAA6813869.1"/>
    </source>
</evidence>
<dbReference type="EMBL" id="CACVAZ010000088">
    <property type="protein sequence ID" value="CAA6813869.1"/>
    <property type="molecule type" value="Genomic_DNA"/>
</dbReference>
<dbReference type="NCBIfam" id="TIGR00368">
    <property type="entry name" value="YifB family Mg chelatase-like AAA ATPase"/>
    <property type="match status" value="1"/>
</dbReference>
<gene>
    <name evidence="4" type="ORF">HELGO_WM41205</name>
</gene>
<dbReference type="InterPro" id="IPR027417">
    <property type="entry name" value="P-loop_NTPase"/>
</dbReference>
<dbReference type="PANTHER" id="PTHR32039:SF7">
    <property type="entry name" value="COMPETENCE PROTEIN COMM"/>
    <property type="match status" value="1"/>
</dbReference>
<dbReference type="AlphaFoldDB" id="A0A6S6STJ4"/>
<feature type="domain" description="Mg chelatase-related protein C-terminal" evidence="3">
    <location>
        <begin position="437"/>
        <end position="528"/>
    </location>
</feature>
<dbReference type="InterPro" id="IPR025158">
    <property type="entry name" value="Mg_chelat-rel_C"/>
</dbReference>
<dbReference type="Gene3D" id="3.30.230.10">
    <property type="match status" value="1"/>
</dbReference>
<dbReference type="PROSITE" id="PS00676">
    <property type="entry name" value="SIGMA54_INTERACT_2"/>
    <property type="match status" value="1"/>
</dbReference>
<name>A0A6S6STJ4_9BACT</name>
<dbReference type="SUPFAM" id="SSF52540">
    <property type="entry name" value="P-loop containing nucleoside triphosphate hydrolases"/>
    <property type="match status" value="1"/>
</dbReference>
<dbReference type="GO" id="GO:0005524">
    <property type="term" value="F:ATP binding"/>
    <property type="evidence" value="ECO:0007669"/>
    <property type="project" value="InterPro"/>
</dbReference>
<dbReference type="InterPro" id="IPR000523">
    <property type="entry name" value="Mg_chelatse_chII-like_cat_dom"/>
</dbReference>
<sequence>MSQNNHSGKLPPKSTLTTKRMDTKKKKNIVNHLTCATLEGLSAKIIEVEATFTKGLPGFSVVGLVSSDIQEAKERVKSALLTNDFIFPPLKITINLSPSDIKKSGTHFDLSIALLNALNKEEILEEELFVFGELGLDGKVKSSSTLFPLILSLKEQGLLKRAIVPKVAMEHLSHIAGVDFIPVETLSQAIEILKNKEFKTSTTQFAYQANSMSINEQLFYDCSEIESDFSDVKGQSIAKRAALIAAAGMHNFMMEGNPGCGKSMIAKRLKDILPPLLETEMLTIAKHQFLDGTTPDFKAKRPMRSPHHTATSASIFGGGSHKARIGEVALAHNGILFFDELPHFSKNILEALREPLQDKKVNISRVNSKVQYEADIMFVAAMNPCPCGNALSKKKSCRCSEQEVKRYKNRLSDPFLERVDLFVVMQEVNMNDKMDYSSKELKLMVNVAFKSQMQRGQSNLNGKLKEDEIEKFCQINQETEKILFSAIERFALSHRSINSIKKIARTIADLDQSVDIEKKHLFEALSYRRR</sequence>
<dbReference type="Pfam" id="PF01078">
    <property type="entry name" value="Mg_chelatase"/>
    <property type="match status" value="1"/>
</dbReference>
<dbReference type="Pfam" id="PF13335">
    <property type="entry name" value="Mg_chelatase_C"/>
    <property type="match status" value="1"/>
</dbReference>
<dbReference type="InterPro" id="IPR014721">
    <property type="entry name" value="Ribsml_uS5_D2-typ_fold_subgr"/>
</dbReference>
<dbReference type="PANTHER" id="PTHR32039">
    <property type="entry name" value="MAGNESIUM-CHELATASE SUBUNIT CHLI"/>
    <property type="match status" value="1"/>
</dbReference>
<dbReference type="InterPro" id="IPR020568">
    <property type="entry name" value="Ribosomal_Su5_D2-typ_SF"/>
</dbReference>
<dbReference type="Pfam" id="PF13541">
    <property type="entry name" value="ChlI"/>
    <property type="match status" value="1"/>
</dbReference>
<organism evidence="4">
    <name type="scientific">uncultured Sulfurovum sp</name>
    <dbReference type="NCBI Taxonomy" id="269237"/>
    <lineage>
        <taxon>Bacteria</taxon>
        <taxon>Pseudomonadati</taxon>
        <taxon>Campylobacterota</taxon>
        <taxon>Epsilonproteobacteria</taxon>
        <taxon>Campylobacterales</taxon>
        <taxon>Sulfurovaceae</taxon>
        <taxon>Sulfurovum</taxon>
        <taxon>environmental samples</taxon>
    </lineage>
</organism>
<dbReference type="Gene3D" id="3.40.50.300">
    <property type="entry name" value="P-loop containing nucleotide triphosphate hydrolases"/>
    <property type="match status" value="1"/>
</dbReference>